<dbReference type="EMBL" id="WOSW01000025">
    <property type="protein sequence ID" value="NHO33305.1"/>
    <property type="molecule type" value="Genomic_DNA"/>
</dbReference>
<protein>
    <submittedName>
        <fullName evidence="1">DUF3164 family protein</fullName>
    </submittedName>
</protein>
<dbReference type="InterPro" id="IPR021505">
    <property type="entry name" value="Phage_B3_Orf6"/>
</dbReference>
<name>A0ABX0KBE9_9PROT</name>
<dbReference type="Pfam" id="PF11363">
    <property type="entry name" value="DUF3164"/>
    <property type="match status" value="1"/>
</dbReference>
<evidence type="ECO:0000313" key="1">
    <source>
        <dbReference type="EMBL" id="NHO33305.1"/>
    </source>
</evidence>
<comment type="caution">
    <text evidence="1">The sequence shown here is derived from an EMBL/GenBank/DDBJ whole genome shotgun (WGS) entry which is preliminary data.</text>
</comment>
<organism evidence="1 2">
    <name type="scientific">Acetobacter fallax</name>
    <dbReference type="NCBI Taxonomy" id="1737473"/>
    <lineage>
        <taxon>Bacteria</taxon>
        <taxon>Pseudomonadati</taxon>
        <taxon>Pseudomonadota</taxon>
        <taxon>Alphaproteobacteria</taxon>
        <taxon>Acetobacterales</taxon>
        <taxon>Acetobacteraceae</taxon>
        <taxon>Acetobacter</taxon>
    </lineage>
</organism>
<sequence length="219" mass="24337">MSGGESSVNEWGFEMIDGVEMVRNRFGRPQTVSRIRPQVVLTHQTALVIRRKLAALAEYNARVKQEIFSDIAAFEQLIFDQYNARIGGRRGGFSFESFDGCTKVTVATSDYMRTTEALPAAQALVNEILDDLISEGGVSADLRTLVTAAFERDERTGRVNVQRLIGLRQLNLQHPRWEDARAAISDAVTVGGSKTGIRVHVRPESTAPWEQIVPDFSKV</sequence>
<accession>A0ABX0KBE9</accession>
<evidence type="ECO:0000313" key="2">
    <source>
        <dbReference type="Proteomes" id="UP000615326"/>
    </source>
</evidence>
<dbReference type="Proteomes" id="UP000615326">
    <property type="component" value="Unassembled WGS sequence"/>
</dbReference>
<keyword evidence="2" id="KW-1185">Reference proteome</keyword>
<dbReference type="RefSeq" id="WP_173577828.1">
    <property type="nucleotide sequence ID" value="NZ_WOSW01000025.1"/>
</dbReference>
<proteinExistence type="predicted"/>
<reference evidence="1 2" key="1">
    <citation type="journal article" date="2020" name="Int. J. Syst. Evol. Microbiol.">
        <title>Novel acetic acid bacteria from cider fermentations: Acetobacter conturbans sp. nov. and Acetobacter fallax sp. nov.</title>
        <authorList>
            <person name="Sombolestani A.S."/>
            <person name="Cleenwerck I."/>
            <person name="Cnockaert M."/>
            <person name="Borremans W."/>
            <person name="Wieme A.D."/>
            <person name="De Vuyst L."/>
            <person name="Vandamme P."/>
        </authorList>
    </citation>
    <scope>NUCLEOTIDE SEQUENCE [LARGE SCALE GENOMIC DNA]</scope>
    <source>
        <strain evidence="1 2">LMG 1637</strain>
    </source>
</reference>
<gene>
    <name evidence="1" type="ORF">GOB84_12170</name>
</gene>